<dbReference type="AlphaFoldDB" id="A0A5E4GC23"/>
<dbReference type="Gramene" id="VVA37203">
    <property type="protein sequence ID" value="VVA37203"/>
    <property type="gene ID" value="Prudul26B031055"/>
</dbReference>
<dbReference type="InterPro" id="IPR052929">
    <property type="entry name" value="RNase_H-like_EbsB-rel"/>
</dbReference>
<dbReference type="EMBL" id="JAJFAZ020000001">
    <property type="protein sequence ID" value="KAI5349990.1"/>
    <property type="molecule type" value="Genomic_DNA"/>
</dbReference>
<keyword evidence="4" id="KW-1185">Reference proteome</keyword>
<reference evidence="2" key="1">
    <citation type="submission" date="2019-07" db="EMBL/GenBank/DDBJ databases">
        <authorList>
            <person name="Alioto T."/>
            <person name="Alioto T."/>
            <person name="Gomez Garrido J."/>
        </authorList>
    </citation>
    <scope>NUCLEOTIDE SEQUENCE</scope>
</reference>
<dbReference type="Proteomes" id="UP001054821">
    <property type="component" value="Chromosome 1"/>
</dbReference>
<dbReference type="PANTHER" id="PTHR47074">
    <property type="entry name" value="BNAC02G40300D PROTEIN"/>
    <property type="match status" value="1"/>
</dbReference>
<gene>
    <name evidence="2" type="ORF">ALMOND_2B031055</name>
    <name evidence="1" type="ORF">L3X38_002881</name>
</gene>
<evidence type="ECO:0000313" key="4">
    <source>
        <dbReference type="Proteomes" id="UP001054821"/>
    </source>
</evidence>
<name>A0A5E4GC23_PRUDU</name>
<reference evidence="3" key="2">
    <citation type="journal article" date="2020" name="Plant J.">
        <title>Transposons played a major role in the diversification between the closely related almond and peach genomes: results from the almond genome sequence.</title>
        <authorList>
            <person name="Alioto T."/>
            <person name="Alexiou K.G."/>
            <person name="Bardil A."/>
            <person name="Barteri F."/>
            <person name="Castanera R."/>
            <person name="Cruz F."/>
            <person name="Dhingra A."/>
            <person name="Duval H."/>
            <person name="Fernandez I Marti A."/>
            <person name="Frias L."/>
            <person name="Galan B."/>
            <person name="Garcia J.L."/>
            <person name="Howad W."/>
            <person name="Gomez-Garrido J."/>
            <person name="Gut M."/>
            <person name="Julca I."/>
            <person name="Morata J."/>
            <person name="Puigdomenech P."/>
            <person name="Ribeca P."/>
            <person name="Rubio Cabetas M.J."/>
            <person name="Vlasova A."/>
            <person name="Wirthensohn M."/>
            <person name="Garcia-Mas J."/>
            <person name="Gabaldon T."/>
            <person name="Casacuberta J.M."/>
            <person name="Arus P."/>
        </authorList>
    </citation>
    <scope>NUCLEOTIDE SEQUENCE [LARGE SCALE GENOMIC DNA]</scope>
    <source>
        <strain evidence="3">cv. Texas</strain>
    </source>
</reference>
<dbReference type="PANTHER" id="PTHR47074:SF61">
    <property type="entry name" value="RNASE H TYPE-1 DOMAIN-CONTAINING PROTEIN"/>
    <property type="match status" value="1"/>
</dbReference>
<accession>A0A5E4GC23</accession>
<reference evidence="1 4" key="3">
    <citation type="journal article" date="2022" name="G3 (Bethesda)">
        <title>Whole-genome sequence and methylome profiling of the almond [Prunus dulcis (Mill.) D.A. Webb] cultivar 'Nonpareil'.</title>
        <authorList>
            <person name="D'Amico-Willman K.M."/>
            <person name="Ouma W.Z."/>
            <person name="Meulia T."/>
            <person name="Sideli G.M."/>
            <person name="Gradziel T.M."/>
            <person name="Fresnedo-Ramirez J."/>
        </authorList>
    </citation>
    <scope>NUCLEOTIDE SEQUENCE [LARGE SCALE GENOMIC DNA]</scope>
    <source>
        <strain evidence="1">Clone GOH B32 T37-40</strain>
    </source>
</reference>
<dbReference type="EMBL" id="CABIKO010000515">
    <property type="protein sequence ID" value="VVA37203.1"/>
    <property type="molecule type" value="Genomic_DNA"/>
</dbReference>
<dbReference type="InParanoid" id="A0A5E4GC23"/>
<organism evidence="2 3">
    <name type="scientific">Prunus dulcis</name>
    <name type="common">Almond</name>
    <name type="synonym">Amygdalus dulcis</name>
    <dbReference type="NCBI Taxonomy" id="3755"/>
    <lineage>
        <taxon>Eukaryota</taxon>
        <taxon>Viridiplantae</taxon>
        <taxon>Streptophyta</taxon>
        <taxon>Embryophyta</taxon>
        <taxon>Tracheophyta</taxon>
        <taxon>Spermatophyta</taxon>
        <taxon>Magnoliopsida</taxon>
        <taxon>eudicotyledons</taxon>
        <taxon>Gunneridae</taxon>
        <taxon>Pentapetalae</taxon>
        <taxon>rosids</taxon>
        <taxon>fabids</taxon>
        <taxon>Rosales</taxon>
        <taxon>Rosaceae</taxon>
        <taxon>Amygdaloideae</taxon>
        <taxon>Amygdaleae</taxon>
        <taxon>Prunus</taxon>
    </lineage>
</organism>
<proteinExistence type="predicted"/>
<dbReference type="Proteomes" id="UP000327085">
    <property type="component" value="Chromosome 1"/>
</dbReference>
<protein>
    <submittedName>
        <fullName evidence="2">PREDICTED: PRUPE_8G042700</fullName>
    </submittedName>
</protein>
<evidence type="ECO:0000313" key="3">
    <source>
        <dbReference type="Proteomes" id="UP000327085"/>
    </source>
</evidence>
<evidence type="ECO:0000313" key="2">
    <source>
        <dbReference type="EMBL" id="VVA37203.1"/>
    </source>
</evidence>
<sequence length="138" mass="14906">MKLADPLYLWPKPPLFWSPPTNGVVKINVDASWKPELHKASIGVILRGSSGAFAAGLACSFALLNQTVPSKLRVWLSWKDVILLSNKGTLETTNLAADHLAKLAMSRMSLSIWVNLPPSSLIGILDKDGLPCPPIHSA</sequence>
<evidence type="ECO:0000313" key="1">
    <source>
        <dbReference type="EMBL" id="KAI5349990.1"/>
    </source>
</evidence>